<dbReference type="AlphaFoldDB" id="A0A2A4G4Y9"/>
<dbReference type="OrthoDB" id="1957187at2"/>
<dbReference type="Pfam" id="PF25967">
    <property type="entry name" value="RND-MFP_C"/>
    <property type="match status" value="1"/>
</dbReference>
<evidence type="ECO:0000256" key="3">
    <source>
        <dbReference type="SAM" id="Coils"/>
    </source>
</evidence>
<evidence type="ECO:0000256" key="2">
    <source>
        <dbReference type="ARBA" id="ARBA00023054"/>
    </source>
</evidence>
<evidence type="ECO:0000256" key="1">
    <source>
        <dbReference type="ARBA" id="ARBA00004196"/>
    </source>
</evidence>
<evidence type="ECO:0000313" key="5">
    <source>
        <dbReference type="EMBL" id="PCE62795.1"/>
    </source>
</evidence>
<organism evidence="5 6">
    <name type="scientific">Sediminicola luteus</name>
    <dbReference type="NCBI Taxonomy" id="319238"/>
    <lineage>
        <taxon>Bacteria</taxon>
        <taxon>Pseudomonadati</taxon>
        <taxon>Bacteroidota</taxon>
        <taxon>Flavobacteriia</taxon>
        <taxon>Flavobacteriales</taxon>
        <taxon>Flavobacteriaceae</taxon>
        <taxon>Sediminicola</taxon>
    </lineage>
</organism>
<dbReference type="Proteomes" id="UP000219559">
    <property type="component" value="Unassembled WGS sequence"/>
</dbReference>
<dbReference type="InterPro" id="IPR050465">
    <property type="entry name" value="UPF0194_transport"/>
</dbReference>
<sequence length="415" mass="47160">MDKIVERKKSPYKKPLLFGGIGAVVLALIVMAAGQKNSLNIKKDRVTIKSVSYDTFEDMALFNALVEPLNTIQINTLESGTVKRIHTENGKRVEKGEVLLELYNPNTELNYLTQETAIIEQINNLRNTRIAIKNQQMVLDRDLIKMSYEYNNAERQFRMDTTLYRKGVISKNDYLKSKETFDFQTKQQSNTKAHVKKEQQDRDTQLRLINTSIARMEQSLEQLRANKENFIIKAPEAGLLSSYSPVLGESYGKGQLIGKIDMLNGYKLVAQADEFYFNALAEGQEALLEHEGALHKLKVNRVIAEVINGKFEVELVFDGEIPKSIRRGMNLPIKIYQSSNNKKALLLPQGGFYQSSGGQYVFVLTDEGTAEKRAISLGKKNPYYYEVLEGLQEGDRVITSTYADFKEKETINLNE</sequence>
<dbReference type="InterPro" id="IPR058627">
    <property type="entry name" value="MdtA-like_C"/>
</dbReference>
<dbReference type="Gene3D" id="2.40.420.20">
    <property type="match status" value="1"/>
</dbReference>
<keyword evidence="2 3" id="KW-0175">Coiled coil</keyword>
<accession>A0A2A4G4Y9</accession>
<evidence type="ECO:0000259" key="4">
    <source>
        <dbReference type="Pfam" id="PF25967"/>
    </source>
</evidence>
<comment type="subcellular location">
    <subcellularLocation>
        <location evidence="1">Cell envelope</location>
    </subcellularLocation>
</comment>
<feature type="domain" description="Multidrug resistance protein MdtA-like C-terminal permuted SH3" evidence="4">
    <location>
        <begin position="344"/>
        <end position="400"/>
    </location>
</feature>
<keyword evidence="6" id="KW-1185">Reference proteome</keyword>
<dbReference type="Gene3D" id="1.10.287.470">
    <property type="entry name" value="Helix hairpin bin"/>
    <property type="match status" value="1"/>
</dbReference>
<dbReference type="PANTHER" id="PTHR32347:SF23">
    <property type="entry name" value="BLL5650 PROTEIN"/>
    <property type="match status" value="1"/>
</dbReference>
<dbReference type="RefSeq" id="WP_097440905.1">
    <property type="nucleotide sequence ID" value="NZ_KZ300477.1"/>
</dbReference>
<reference evidence="5 6" key="1">
    <citation type="submission" date="2017-04" db="EMBL/GenBank/DDBJ databases">
        <title>A new member of the family Flavobacteriaceae isolated from ascidians.</title>
        <authorList>
            <person name="Chen L."/>
        </authorList>
    </citation>
    <scope>NUCLEOTIDE SEQUENCE [LARGE SCALE GENOMIC DNA]</scope>
    <source>
        <strain evidence="5 6">HQA918</strain>
    </source>
</reference>
<proteinExistence type="predicted"/>
<dbReference type="GO" id="GO:0030313">
    <property type="term" value="C:cell envelope"/>
    <property type="evidence" value="ECO:0007669"/>
    <property type="project" value="UniProtKB-SubCell"/>
</dbReference>
<dbReference type="EMBL" id="NBWU01000007">
    <property type="protein sequence ID" value="PCE62795.1"/>
    <property type="molecule type" value="Genomic_DNA"/>
</dbReference>
<feature type="coiled-coil region" evidence="3">
    <location>
        <begin position="206"/>
        <end position="233"/>
    </location>
</feature>
<evidence type="ECO:0000313" key="6">
    <source>
        <dbReference type="Proteomes" id="UP000219559"/>
    </source>
</evidence>
<protein>
    <recommendedName>
        <fullName evidence="4">Multidrug resistance protein MdtA-like C-terminal permuted SH3 domain-containing protein</fullName>
    </recommendedName>
</protein>
<dbReference type="Gene3D" id="2.40.50.100">
    <property type="match status" value="1"/>
</dbReference>
<comment type="caution">
    <text evidence="5">The sequence shown here is derived from an EMBL/GenBank/DDBJ whole genome shotgun (WGS) entry which is preliminary data.</text>
</comment>
<name>A0A2A4G4Y9_9FLAO</name>
<dbReference type="PANTHER" id="PTHR32347">
    <property type="entry name" value="EFFLUX SYSTEM COMPONENT YKNX-RELATED"/>
    <property type="match status" value="1"/>
</dbReference>
<gene>
    <name evidence="5" type="ORF">B7P33_16050</name>
</gene>